<dbReference type="InterPro" id="IPR036217">
    <property type="entry name" value="MethylDNA_cys_MeTrfase_DNAb"/>
</dbReference>
<dbReference type="Pfam" id="PF01035">
    <property type="entry name" value="DNA_binding_1"/>
    <property type="match status" value="1"/>
</dbReference>
<evidence type="ECO:0000313" key="12">
    <source>
        <dbReference type="EMBL" id="NEU05915.1"/>
    </source>
</evidence>
<evidence type="ECO:0000259" key="11">
    <source>
        <dbReference type="Pfam" id="PF02870"/>
    </source>
</evidence>
<evidence type="ECO:0000256" key="9">
    <source>
        <dbReference type="HAMAP-Rule" id="MF_00772"/>
    </source>
</evidence>
<feature type="active site" description="Nucleophile; methyl group acceptor" evidence="9">
    <location>
        <position position="124"/>
    </location>
</feature>
<dbReference type="HAMAP" id="MF_00772">
    <property type="entry name" value="OGT"/>
    <property type="match status" value="1"/>
</dbReference>
<comment type="subcellular location">
    <subcellularLocation>
        <location evidence="9">Cytoplasm</location>
    </subcellularLocation>
</comment>
<evidence type="ECO:0000259" key="10">
    <source>
        <dbReference type="Pfam" id="PF01035"/>
    </source>
</evidence>
<dbReference type="EC" id="2.1.1.63" evidence="9"/>
<dbReference type="GO" id="GO:0032259">
    <property type="term" value="P:methylation"/>
    <property type="evidence" value="ECO:0007669"/>
    <property type="project" value="UniProtKB-KW"/>
</dbReference>
<comment type="caution">
    <text evidence="12">The sequence shown here is derived from an EMBL/GenBank/DDBJ whole genome shotgun (WGS) entry which is preliminary data.</text>
</comment>
<keyword evidence="13" id="KW-1185">Reference proteome</keyword>
<dbReference type="Gene3D" id="1.10.10.10">
    <property type="entry name" value="Winged helix-like DNA-binding domain superfamily/Winged helix DNA-binding domain"/>
    <property type="match status" value="1"/>
</dbReference>
<protein>
    <recommendedName>
        <fullName evidence="9">Methylated-DNA--protein-cysteine methyltransferase</fullName>
        <ecNumber evidence="9">2.1.1.63</ecNumber>
    </recommendedName>
    <alternativeName>
        <fullName evidence="9">6-O-methylguanine-DNA methyltransferase</fullName>
        <shortName evidence="9">MGMT</shortName>
    </alternativeName>
    <alternativeName>
        <fullName evidence="9">O-6-methylguanine-DNA-alkyltransferase</fullName>
    </alternativeName>
</protein>
<comment type="miscellaneous">
    <text evidence="9">This enzyme catalyzes only one turnover and therefore is not strictly catalytic. According to one definition, an enzyme is a biocatalyst that acts repeatedly and over many reaction cycles.</text>
</comment>
<comment type="catalytic activity">
    <reaction evidence="1 9">
        <text>a 4-O-methyl-thymidine in DNA + L-cysteinyl-[protein] = a thymidine in DNA + S-methyl-L-cysteinyl-[protein]</text>
        <dbReference type="Rhea" id="RHEA:53428"/>
        <dbReference type="Rhea" id="RHEA-COMP:10131"/>
        <dbReference type="Rhea" id="RHEA-COMP:10132"/>
        <dbReference type="Rhea" id="RHEA-COMP:13555"/>
        <dbReference type="Rhea" id="RHEA-COMP:13556"/>
        <dbReference type="ChEBI" id="CHEBI:29950"/>
        <dbReference type="ChEBI" id="CHEBI:82612"/>
        <dbReference type="ChEBI" id="CHEBI:137386"/>
        <dbReference type="ChEBI" id="CHEBI:137387"/>
        <dbReference type="EC" id="2.1.1.63"/>
    </reaction>
</comment>
<keyword evidence="5 9" id="KW-0808">Transferase</keyword>
<gene>
    <name evidence="12" type="ORF">G3M99_13845</name>
</gene>
<dbReference type="InterPro" id="IPR008332">
    <property type="entry name" value="MethylG_MeTrfase_N"/>
</dbReference>
<evidence type="ECO:0000256" key="6">
    <source>
        <dbReference type="ARBA" id="ARBA00022763"/>
    </source>
</evidence>
<proteinExistence type="inferred from homology"/>
<comment type="function">
    <text evidence="9">Involved in the cellular defense against the biological effects of O6-methylguanine (O6-MeG) and O4-methylthymine (O4-MeT) in DNA. Repairs the methylated nucleobase in DNA by stoichiometrically transferring the methyl group to a cysteine residue in the enzyme. This is a suicide reaction: the enzyme is irreversibly inactivated.</text>
</comment>
<dbReference type="SUPFAM" id="SSF46767">
    <property type="entry name" value="Methylated DNA-protein cysteine methyltransferase, C-terminal domain"/>
    <property type="match status" value="1"/>
</dbReference>
<evidence type="ECO:0000256" key="2">
    <source>
        <dbReference type="ARBA" id="ARBA00008711"/>
    </source>
</evidence>
<evidence type="ECO:0000256" key="7">
    <source>
        <dbReference type="ARBA" id="ARBA00023204"/>
    </source>
</evidence>
<dbReference type="NCBIfam" id="TIGR00589">
    <property type="entry name" value="ogt"/>
    <property type="match status" value="1"/>
</dbReference>
<feature type="domain" description="Methylated-DNA-[protein]-cysteine S-methyltransferase DNA binding" evidence="10">
    <location>
        <begin position="73"/>
        <end position="152"/>
    </location>
</feature>
<evidence type="ECO:0000256" key="4">
    <source>
        <dbReference type="ARBA" id="ARBA00022603"/>
    </source>
</evidence>
<dbReference type="FunFam" id="1.10.10.10:FF:000214">
    <property type="entry name" value="Methylated-DNA--protein-cysteine methyltransferase"/>
    <property type="match status" value="1"/>
</dbReference>
<evidence type="ECO:0000256" key="3">
    <source>
        <dbReference type="ARBA" id="ARBA00022490"/>
    </source>
</evidence>
<dbReference type="InterPro" id="IPR036631">
    <property type="entry name" value="MGMT_N_sf"/>
</dbReference>
<evidence type="ECO:0000256" key="1">
    <source>
        <dbReference type="ARBA" id="ARBA00001286"/>
    </source>
</evidence>
<name>A0A6M0H5C3_9CLOT</name>
<sequence length="155" mass="17678">MYFCYYNSPIGILKIHANNKAITEIKFVQQVDEIELKSNRLNSIINQCVAEFNEYFTGKRKDFEVKVALRGTEFQKSVWEELKNIPYGTVKTYKDIAISINNEKAVRAVGNANNKNKIPIIIPCHRVIGKSGKLVGYAGGLDKKEWLLKHETENA</sequence>
<evidence type="ECO:0000256" key="8">
    <source>
        <dbReference type="ARBA" id="ARBA00049348"/>
    </source>
</evidence>
<dbReference type="GO" id="GO:0005737">
    <property type="term" value="C:cytoplasm"/>
    <property type="evidence" value="ECO:0007669"/>
    <property type="project" value="UniProtKB-SubCell"/>
</dbReference>
<dbReference type="Pfam" id="PF02870">
    <property type="entry name" value="Methyltransf_1N"/>
    <property type="match status" value="1"/>
</dbReference>
<dbReference type="GO" id="GO:0006307">
    <property type="term" value="P:DNA alkylation repair"/>
    <property type="evidence" value="ECO:0007669"/>
    <property type="project" value="UniProtKB-UniRule"/>
</dbReference>
<dbReference type="EMBL" id="JAAGPU010000028">
    <property type="protein sequence ID" value="NEU05915.1"/>
    <property type="molecule type" value="Genomic_DNA"/>
</dbReference>
<dbReference type="Proteomes" id="UP000481872">
    <property type="component" value="Unassembled WGS sequence"/>
</dbReference>
<keyword evidence="4 9" id="KW-0489">Methyltransferase</keyword>
<dbReference type="PROSITE" id="PS00374">
    <property type="entry name" value="MGMT"/>
    <property type="match status" value="1"/>
</dbReference>
<keyword evidence="3 9" id="KW-0963">Cytoplasm</keyword>
<dbReference type="PANTHER" id="PTHR10815">
    <property type="entry name" value="METHYLATED-DNA--PROTEIN-CYSTEINE METHYLTRANSFERASE"/>
    <property type="match status" value="1"/>
</dbReference>
<evidence type="ECO:0000256" key="5">
    <source>
        <dbReference type="ARBA" id="ARBA00022679"/>
    </source>
</evidence>
<evidence type="ECO:0000313" key="13">
    <source>
        <dbReference type="Proteomes" id="UP000481872"/>
    </source>
</evidence>
<reference evidence="12 13" key="1">
    <citation type="submission" date="2020-02" db="EMBL/GenBank/DDBJ databases">
        <title>Genome assembly of a novel Clostridium senegalense strain.</title>
        <authorList>
            <person name="Gupta T.B."/>
            <person name="Jauregui R."/>
            <person name="Maclean P."/>
            <person name="Nawarathana A."/>
            <person name="Brightwell G."/>
        </authorList>
    </citation>
    <scope>NUCLEOTIDE SEQUENCE [LARGE SCALE GENOMIC DNA]</scope>
    <source>
        <strain evidence="12 13">AGRFS4</strain>
    </source>
</reference>
<dbReference type="Gene3D" id="3.30.160.70">
    <property type="entry name" value="Methylated DNA-protein cysteine methyltransferase domain"/>
    <property type="match status" value="1"/>
</dbReference>
<keyword evidence="6 9" id="KW-0227">DNA damage</keyword>
<dbReference type="InterPro" id="IPR036388">
    <property type="entry name" value="WH-like_DNA-bd_sf"/>
</dbReference>
<feature type="domain" description="Methylguanine DNA methyltransferase ribonuclease-like" evidence="11">
    <location>
        <begin position="1"/>
        <end position="68"/>
    </location>
</feature>
<organism evidence="12 13">
    <name type="scientific">Clostridium senegalense</name>
    <dbReference type="NCBI Taxonomy" id="1465809"/>
    <lineage>
        <taxon>Bacteria</taxon>
        <taxon>Bacillati</taxon>
        <taxon>Bacillota</taxon>
        <taxon>Clostridia</taxon>
        <taxon>Eubacteriales</taxon>
        <taxon>Clostridiaceae</taxon>
        <taxon>Clostridium</taxon>
    </lineage>
</organism>
<accession>A0A6M0H5C3</accession>
<dbReference type="PANTHER" id="PTHR10815:SF13">
    <property type="entry name" value="METHYLATED-DNA--PROTEIN-CYSTEINE METHYLTRANSFERASE"/>
    <property type="match status" value="1"/>
</dbReference>
<dbReference type="GO" id="GO:0003908">
    <property type="term" value="F:methylated-DNA-[protein]-cysteine S-methyltransferase activity"/>
    <property type="evidence" value="ECO:0007669"/>
    <property type="project" value="UniProtKB-UniRule"/>
</dbReference>
<dbReference type="SUPFAM" id="SSF53155">
    <property type="entry name" value="Methylated DNA-protein cysteine methyltransferase domain"/>
    <property type="match status" value="1"/>
</dbReference>
<keyword evidence="7 9" id="KW-0234">DNA repair</keyword>
<dbReference type="AlphaFoldDB" id="A0A6M0H5C3"/>
<dbReference type="CDD" id="cd06445">
    <property type="entry name" value="ATase"/>
    <property type="match status" value="1"/>
</dbReference>
<dbReference type="InterPro" id="IPR001497">
    <property type="entry name" value="MethylDNA_cys_MeTrfase_AS"/>
</dbReference>
<dbReference type="InterPro" id="IPR014048">
    <property type="entry name" value="MethylDNA_cys_MeTrfase_DNA-bd"/>
</dbReference>
<comment type="catalytic activity">
    <reaction evidence="8 9">
        <text>a 6-O-methyl-2'-deoxyguanosine in DNA + L-cysteinyl-[protein] = S-methyl-L-cysteinyl-[protein] + a 2'-deoxyguanosine in DNA</text>
        <dbReference type="Rhea" id="RHEA:24000"/>
        <dbReference type="Rhea" id="RHEA-COMP:10131"/>
        <dbReference type="Rhea" id="RHEA-COMP:10132"/>
        <dbReference type="Rhea" id="RHEA-COMP:11367"/>
        <dbReference type="Rhea" id="RHEA-COMP:11368"/>
        <dbReference type="ChEBI" id="CHEBI:29950"/>
        <dbReference type="ChEBI" id="CHEBI:82612"/>
        <dbReference type="ChEBI" id="CHEBI:85445"/>
        <dbReference type="ChEBI" id="CHEBI:85448"/>
        <dbReference type="EC" id="2.1.1.63"/>
    </reaction>
</comment>
<dbReference type="InterPro" id="IPR023546">
    <property type="entry name" value="MGMT"/>
</dbReference>
<comment type="similarity">
    <text evidence="2 9">Belongs to the MGMT family.</text>
</comment>